<dbReference type="PANTHER" id="PTHR33074:SF75">
    <property type="entry name" value="OS01G0189800 PROTEIN"/>
    <property type="match status" value="1"/>
</dbReference>
<reference evidence="3" key="2">
    <citation type="submission" date="2020-10" db="EMBL/GenBank/DDBJ databases">
        <authorList>
            <person name="Cooper E.A."/>
            <person name="Brenton Z.W."/>
            <person name="Flinn B.S."/>
            <person name="Jenkins J."/>
            <person name="Shu S."/>
            <person name="Flowers D."/>
            <person name="Luo F."/>
            <person name="Wang Y."/>
            <person name="Xia P."/>
            <person name="Barry K."/>
            <person name="Daum C."/>
            <person name="Lipzen A."/>
            <person name="Yoshinaga Y."/>
            <person name="Schmutz J."/>
            <person name="Saski C."/>
            <person name="Vermerris W."/>
            <person name="Kresovich S."/>
        </authorList>
    </citation>
    <scope>NUCLEOTIDE SEQUENCE</scope>
</reference>
<evidence type="ECO:0000313" key="3">
    <source>
        <dbReference type="EMBL" id="KAG0527005.1"/>
    </source>
</evidence>
<dbReference type="EMBL" id="CM027685">
    <property type="protein sequence ID" value="KAG0527005.1"/>
    <property type="molecule type" value="Genomic_DNA"/>
</dbReference>
<evidence type="ECO:0000313" key="4">
    <source>
        <dbReference type="Proteomes" id="UP000807115"/>
    </source>
</evidence>
<dbReference type="OMA" id="SVCATHH"/>
<dbReference type="Pfam" id="PF07762">
    <property type="entry name" value="DUF1618"/>
    <property type="match status" value="1"/>
</dbReference>
<gene>
    <name evidence="3" type="ORF">BDA96_06G195300</name>
</gene>
<dbReference type="Gramene" id="EES12658">
    <property type="protein sequence ID" value="EES12658"/>
    <property type="gene ID" value="SORBI_3006G178700"/>
</dbReference>
<organism evidence="3 4">
    <name type="scientific">Sorghum bicolor</name>
    <name type="common">Sorghum</name>
    <name type="synonym">Sorghum vulgare</name>
    <dbReference type="NCBI Taxonomy" id="4558"/>
    <lineage>
        <taxon>Eukaryota</taxon>
        <taxon>Viridiplantae</taxon>
        <taxon>Streptophyta</taxon>
        <taxon>Embryophyta</taxon>
        <taxon>Tracheophyta</taxon>
        <taxon>Spermatophyta</taxon>
        <taxon>Magnoliopsida</taxon>
        <taxon>Liliopsida</taxon>
        <taxon>Poales</taxon>
        <taxon>Poaceae</taxon>
        <taxon>PACMAD clade</taxon>
        <taxon>Panicoideae</taxon>
        <taxon>Andropogonodae</taxon>
        <taxon>Andropogoneae</taxon>
        <taxon>Sorghinae</taxon>
        <taxon>Sorghum</taxon>
    </lineage>
</organism>
<feature type="compositionally biased region" description="Basic and acidic residues" evidence="1">
    <location>
        <begin position="1"/>
        <end position="12"/>
    </location>
</feature>
<dbReference type="AlphaFoldDB" id="A0A921UDM1"/>
<dbReference type="PANTHER" id="PTHR33074">
    <property type="entry name" value="EXPRESSED PROTEIN-RELATED"/>
    <property type="match status" value="1"/>
</dbReference>
<proteinExistence type="predicted"/>
<comment type="caution">
    <text evidence="3">The sequence shown here is derived from an EMBL/GenBank/DDBJ whole genome shotgun (WGS) entry which is preliminary data.</text>
</comment>
<evidence type="ECO:0000259" key="2">
    <source>
        <dbReference type="Pfam" id="PF07762"/>
    </source>
</evidence>
<evidence type="ECO:0000256" key="1">
    <source>
        <dbReference type="SAM" id="MobiDB-lite"/>
    </source>
</evidence>
<feature type="compositionally biased region" description="Basic and acidic residues" evidence="1">
    <location>
        <begin position="63"/>
        <end position="81"/>
    </location>
</feature>
<protein>
    <recommendedName>
        <fullName evidence="2">DUF1618 domain-containing protein</fullName>
    </recommendedName>
</protein>
<dbReference type="OrthoDB" id="604127at2759"/>
<feature type="region of interest" description="Disordered" evidence="1">
    <location>
        <begin position="1"/>
        <end position="110"/>
    </location>
</feature>
<feature type="domain" description="DUF1618" evidence="2">
    <location>
        <begin position="318"/>
        <end position="444"/>
    </location>
</feature>
<dbReference type="Proteomes" id="UP000807115">
    <property type="component" value="Chromosome 6"/>
</dbReference>
<accession>A0A921UDM1</accession>
<dbReference type="InterPro" id="IPR011676">
    <property type="entry name" value="DUF1618"/>
</dbReference>
<reference evidence="3" key="1">
    <citation type="journal article" date="2019" name="BMC Genomics">
        <title>A new reference genome for Sorghum bicolor reveals high levels of sequence similarity between sweet and grain genotypes: implications for the genetics of sugar metabolism.</title>
        <authorList>
            <person name="Cooper E.A."/>
            <person name="Brenton Z.W."/>
            <person name="Flinn B.S."/>
            <person name="Jenkins J."/>
            <person name="Shu S."/>
            <person name="Flowers D."/>
            <person name="Luo F."/>
            <person name="Wang Y."/>
            <person name="Xia P."/>
            <person name="Barry K."/>
            <person name="Daum C."/>
            <person name="Lipzen A."/>
            <person name="Yoshinaga Y."/>
            <person name="Schmutz J."/>
            <person name="Saski C."/>
            <person name="Vermerris W."/>
            <person name="Kresovich S."/>
        </authorList>
    </citation>
    <scope>NUCLEOTIDE SEQUENCE</scope>
</reference>
<dbReference type="KEGG" id="sbi:8057574"/>
<name>A0A921UDM1_SORBI</name>
<sequence length="522" mass="58162">MPIAPTEKEMLSHRRYKRSSGDSRSVRPPARSESSHLNAPLVMRISSTETEIPGHGRLKRSSSSKDARADADADASHHEAARAMPISSTEIEVSGQGRLKRPSSSESGSASYPTWVILNRVGVRRDSFDGDGTTSAVSYTSGGEQISVSFVLEKPPRTSLITLDWPQGPSPSEGSTSKPRVVAAHRNVVLLEISRANYLRPASIDFFVYKASGSGGPSLTRLPVCYWKGPWNADSPRPRIMGKYSTGLLSCSDDFFVVADLARGSPQPSLVDIYLMCSGSNDWKVFRDVPIHNADSVPHLSWWSTDVVLPWRHHYLIWVDYFRGMIFARITHPGNGIDLQEPVLRYVPLPVDPVQGNTYDNDYGRGCPAASRSICNTHHGIKFVSINQRGSSFSISLWSLCQEKWREDATLDADQLWDLDFENRLTKVQPAFPVVDMENPDAVCFLLNEGRYTVIPDTPTWMIKIHMTKKILLDSHYYSKGSPSYQKTYTTARRMSEGLTFISSGMPSYLSGQTMERGLISY</sequence>